<accession>A0ABY6M156</accession>
<dbReference type="CDD" id="cd02440">
    <property type="entry name" value="AdoMet_MTases"/>
    <property type="match status" value="1"/>
</dbReference>
<sequence>MTKKKQILNQIHTSSCPHEPYVLVENILSEIYIKQSLKTLDISENFNIPKPTAVAIRNELLSNGLIEQVNRKIHLSPRGIEYVRNTLRYGLVCLDKYQQFIHGHSEIVEFIHSKIQSILKQRPYVKYELDQAHCTIETLLNRVRFSLLNFDIIGRRVLCIGDDDCLSIAIISVLKAISIGKGLICDIIVVDIDERLTKFIKLTGINENYPIDTVLGNLQCHSSIKLPQNIDTVFTDPPYTINGLNLFLSVANISLKPSIGGKVYLSFGQKKAMDLMKTQNIIDSNGFLIEQIRKKFNRYEGASILGGRSNMYYLMKIKSKIDTAVEIENIYTYSNRNKQKRDN</sequence>
<dbReference type="InterPro" id="IPR002723">
    <property type="entry name" value="BpsA_C"/>
</dbReference>
<dbReference type="PANTHER" id="PTHR23290">
    <property type="entry name" value="RRNA N6-ADENOSINE-METHYLTRANSFERASE METTL5"/>
    <property type="match status" value="1"/>
</dbReference>
<dbReference type="PANTHER" id="PTHR23290:SF0">
    <property type="entry name" value="RRNA N6-ADENOSINE-METHYLTRANSFERASE METTL5"/>
    <property type="match status" value="1"/>
</dbReference>
<dbReference type="Pfam" id="PF01861">
    <property type="entry name" value="BpsA_C"/>
    <property type="match status" value="1"/>
</dbReference>
<dbReference type="PROSITE" id="PS00092">
    <property type="entry name" value="N6_MTASE"/>
    <property type="match status" value="1"/>
</dbReference>
<feature type="domain" description="N(4)-bis(aminopropyl)spermidine synthase C-terminal" evidence="1">
    <location>
        <begin position="112"/>
        <end position="305"/>
    </location>
</feature>
<proteinExistence type="predicted"/>
<dbReference type="InterPro" id="IPR051720">
    <property type="entry name" value="rRNA_MeTrfase/Polyamine_Synth"/>
</dbReference>
<dbReference type="InterPro" id="IPR002052">
    <property type="entry name" value="DNA_methylase_N6_adenine_CS"/>
</dbReference>
<keyword evidence="3" id="KW-1185">Reference proteome</keyword>
<dbReference type="Proteomes" id="UP001163328">
    <property type="component" value="Chromosome"/>
</dbReference>
<reference evidence="2" key="1">
    <citation type="submission" date="2021-08" db="EMBL/GenBank/DDBJ databases">
        <title>Flavobacterium sp. strain CC-SYL302.</title>
        <authorList>
            <person name="Lin S.-Y."/>
            <person name="Lee T.-H."/>
            <person name="Young C.-C."/>
        </authorList>
    </citation>
    <scope>NUCLEOTIDE SEQUENCE</scope>
    <source>
        <strain evidence="2">CC-SYL302</strain>
    </source>
</reference>
<evidence type="ECO:0000313" key="2">
    <source>
        <dbReference type="EMBL" id="UYW01982.1"/>
    </source>
</evidence>
<evidence type="ECO:0000259" key="1">
    <source>
        <dbReference type="Pfam" id="PF01861"/>
    </source>
</evidence>
<dbReference type="EMBL" id="CP081495">
    <property type="protein sequence ID" value="UYW01982.1"/>
    <property type="molecule type" value="Genomic_DNA"/>
</dbReference>
<dbReference type="SUPFAM" id="SSF46785">
    <property type="entry name" value="Winged helix' DNA-binding domain"/>
    <property type="match status" value="1"/>
</dbReference>
<dbReference type="InterPro" id="IPR036390">
    <property type="entry name" value="WH_DNA-bd_sf"/>
</dbReference>
<evidence type="ECO:0000313" key="3">
    <source>
        <dbReference type="Proteomes" id="UP001163328"/>
    </source>
</evidence>
<gene>
    <name evidence="2" type="ORF">K5I29_03455</name>
</gene>
<name>A0ABY6M156_9FLAO</name>
<dbReference type="Gene3D" id="3.40.50.150">
    <property type="entry name" value="Vaccinia Virus protein VP39"/>
    <property type="match status" value="1"/>
</dbReference>
<organism evidence="2 3">
    <name type="scientific">Flavobacterium agricola</name>
    <dbReference type="NCBI Taxonomy" id="2870839"/>
    <lineage>
        <taxon>Bacteria</taxon>
        <taxon>Pseudomonadati</taxon>
        <taxon>Bacteroidota</taxon>
        <taxon>Flavobacteriia</taxon>
        <taxon>Flavobacteriales</taxon>
        <taxon>Flavobacteriaceae</taxon>
        <taxon>Flavobacterium</taxon>
    </lineage>
</organism>
<dbReference type="RefSeq" id="WP_264434460.1">
    <property type="nucleotide sequence ID" value="NZ_CP081495.1"/>
</dbReference>
<dbReference type="SUPFAM" id="SSF53335">
    <property type="entry name" value="S-adenosyl-L-methionine-dependent methyltransferases"/>
    <property type="match status" value="1"/>
</dbReference>
<dbReference type="InterPro" id="IPR029063">
    <property type="entry name" value="SAM-dependent_MTases_sf"/>
</dbReference>
<protein>
    <submittedName>
        <fullName evidence="2">Bis-aminopropyl spermidine synthase family protein</fullName>
    </submittedName>
</protein>